<proteinExistence type="predicted"/>
<dbReference type="AlphaFoldDB" id="K1PYD1"/>
<feature type="transmembrane region" description="Helical" evidence="2">
    <location>
        <begin position="204"/>
        <end position="222"/>
    </location>
</feature>
<evidence type="ECO:0000313" key="3">
    <source>
        <dbReference type="EMBL" id="EKC24059.1"/>
    </source>
</evidence>
<gene>
    <name evidence="3" type="ORF">CGI_10026300</name>
</gene>
<evidence type="ECO:0000256" key="2">
    <source>
        <dbReference type="SAM" id="Phobius"/>
    </source>
</evidence>
<sequence>MIVYNLNSKPPVPKQLTAPILALKDCSSGELFRITGIANFLPKLAIGLVLLLVTVCDNLETAVPKGARTVFANDIVCRAFVETFLGKTPKKRGRKSTSRSRSRSRGRSASKGRKSPSRKKATPVKQETAVRRSSRSRSRGRQQTTVETLTKKVEEFSDDENQIKKFVTETKETVTRSSGTAAPVKSKMKNPVKALYRQLTTSDYPTIIIFTCIALITLSFVLEPYINLEQAWTWVTKIVSSLQKYVQGLWAAPASKSGGKHLYASALESILTIPGNKRVHEPQEEAVAHIYI</sequence>
<name>K1PYD1_MAGGI</name>
<reference evidence="3" key="1">
    <citation type="journal article" date="2012" name="Nature">
        <title>The oyster genome reveals stress adaptation and complexity of shell formation.</title>
        <authorList>
            <person name="Zhang G."/>
            <person name="Fang X."/>
            <person name="Guo X."/>
            <person name="Li L."/>
            <person name="Luo R."/>
            <person name="Xu F."/>
            <person name="Yang P."/>
            <person name="Zhang L."/>
            <person name="Wang X."/>
            <person name="Qi H."/>
            <person name="Xiong Z."/>
            <person name="Que H."/>
            <person name="Xie Y."/>
            <person name="Holland P.W."/>
            <person name="Paps J."/>
            <person name="Zhu Y."/>
            <person name="Wu F."/>
            <person name="Chen Y."/>
            <person name="Wang J."/>
            <person name="Peng C."/>
            <person name="Meng J."/>
            <person name="Yang L."/>
            <person name="Liu J."/>
            <person name="Wen B."/>
            <person name="Zhang N."/>
            <person name="Huang Z."/>
            <person name="Zhu Q."/>
            <person name="Feng Y."/>
            <person name="Mount A."/>
            <person name="Hedgecock D."/>
            <person name="Xu Z."/>
            <person name="Liu Y."/>
            <person name="Domazet-Loso T."/>
            <person name="Du Y."/>
            <person name="Sun X."/>
            <person name="Zhang S."/>
            <person name="Liu B."/>
            <person name="Cheng P."/>
            <person name="Jiang X."/>
            <person name="Li J."/>
            <person name="Fan D."/>
            <person name="Wang W."/>
            <person name="Fu W."/>
            <person name="Wang T."/>
            <person name="Wang B."/>
            <person name="Zhang J."/>
            <person name="Peng Z."/>
            <person name="Li Y."/>
            <person name="Li N."/>
            <person name="Wang J."/>
            <person name="Chen M."/>
            <person name="He Y."/>
            <person name="Tan F."/>
            <person name="Song X."/>
            <person name="Zheng Q."/>
            <person name="Huang R."/>
            <person name="Yang H."/>
            <person name="Du X."/>
            <person name="Chen L."/>
            <person name="Yang M."/>
            <person name="Gaffney P.M."/>
            <person name="Wang S."/>
            <person name="Luo L."/>
            <person name="She Z."/>
            <person name="Ming Y."/>
            <person name="Huang W."/>
            <person name="Zhang S."/>
            <person name="Huang B."/>
            <person name="Zhang Y."/>
            <person name="Qu T."/>
            <person name="Ni P."/>
            <person name="Miao G."/>
            <person name="Wang J."/>
            <person name="Wang Q."/>
            <person name="Steinberg C.E."/>
            <person name="Wang H."/>
            <person name="Li N."/>
            <person name="Qian L."/>
            <person name="Zhang G."/>
            <person name="Li Y."/>
            <person name="Yang H."/>
            <person name="Liu X."/>
            <person name="Wang J."/>
            <person name="Yin Y."/>
            <person name="Wang J."/>
        </authorList>
    </citation>
    <scope>NUCLEOTIDE SEQUENCE [LARGE SCALE GENOMIC DNA]</scope>
    <source>
        <strain evidence="3">05x7-T-G4-1.051#20</strain>
    </source>
</reference>
<organism evidence="3">
    <name type="scientific">Magallana gigas</name>
    <name type="common">Pacific oyster</name>
    <name type="synonym">Crassostrea gigas</name>
    <dbReference type="NCBI Taxonomy" id="29159"/>
    <lineage>
        <taxon>Eukaryota</taxon>
        <taxon>Metazoa</taxon>
        <taxon>Spiralia</taxon>
        <taxon>Lophotrochozoa</taxon>
        <taxon>Mollusca</taxon>
        <taxon>Bivalvia</taxon>
        <taxon>Autobranchia</taxon>
        <taxon>Pteriomorphia</taxon>
        <taxon>Ostreida</taxon>
        <taxon>Ostreoidea</taxon>
        <taxon>Ostreidae</taxon>
        <taxon>Magallana</taxon>
    </lineage>
</organism>
<keyword evidence="2" id="KW-0472">Membrane</keyword>
<accession>K1PYD1</accession>
<dbReference type="EMBL" id="JH818180">
    <property type="protein sequence ID" value="EKC24059.1"/>
    <property type="molecule type" value="Genomic_DNA"/>
</dbReference>
<keyword evidence="2" id="KW-0812">Transmembrane</keyword>
<protein>
    <submittedName>
        <fullName evidence="3">Uncharacterized protein</fullName>
    </submittedName>
</protein>
<keyword evidence="2" id="KW-1133">Transmembrane helix</keyword>
<feature type="region of interest" description="Disordered" evidence="1">
    <location>
        <begin position="88"/>
        <end position="148"/>
    </location>
</feature>
<dbReference type="InParanoid" id="K1PYD1"/>
<dbReference type="HOGENOM" id="CLU_953932_0_0_1"/>
<evidence type="ECO:0000256" key="1">
    <source>
        <dbReference type="SAM" id="MobiDB-lite"/>
    </source>
</evidence>
<feature type="compositionally biased region" description="Basic residues" evidence="1">
    <location>
        <begin position="88"/>
        <end position="122"/>
    </location>
</feature>